<dbReference type="GO" id="GO:0005829">
    <property type="term" value="C:cytosol"/>
    <property type="evidence" value="ECO:0007669"/>
    <property type="project" value="TreeGrafter"/>
</dbReference>
<dbReference type="InterPro" id="IPR029056">
    <property type="entry name" value="Ribokinase-like"/>
</dbReference>
<dbReference type="OrthoDB" id="7946249at2"/>
<dbReference type="AlphaFoldDB" id="A0A495K7U3"/>
<evidence type="ECO:0000313" key="5">
    <source>
        <dbReference type="Proteomes" id="UP000274762"/>
    </source>
</evidence>
<proteinExistence type="predicted"/>
<reference evidence="4 5" key="1">
    <citation type="submission" date="2018-10" db="EMBL/GenBank/DDBJ databases">
        <title>Sequencing the genomes of 1000 actinobacteria strains.</title>
        <authorList>
            <person name="Klenk H.-P."/>
        </authorList>
    </citation>
    <scope>NUCLEOTIDE SEQUENCE [LARGE SCALE GENOMIC DNA]</scope>
    <source>
        <strain evidence="4 5">DSM 44343</strain>
    </source>
</reference>
<name>A0A495K7U3_WILMA</name>
<evidence type="ECO:0000259" key="3">
    <source>
        <dbReference type="Pfam" id="PF00294"/>
    </source>
</evidence>
<sequence>MQVVTFGAHVLDVVVHPVDSIPDGQGAALVPHIRLVPAGPAGGTAITLAKLGAVVSTVGAVGRDDSADLLTTMLQRRGVVTEHLLRVDGQPTSMSVLPIRSNGDRPALHMPGANLAYPLDRVPLDLLTSADHVHIGAPELLNPSELAGVLERIRAAGVRVSADILAPGDPGVLSWIEPVLPHLDYLLPNDEQVLGFTGATDLVDGCRALIDRGVACVAATAGADGAWVVTGDGAEHAAATDVEVVDTSGCGDAFSAGFIAGRLHDFSLLRSAQLGCAVAGVVATGLGSDHGDFDWESATAGLPAEVAAGLPARGHPGRSVRRLSRLRRWGSDHR</sequence>
<keyword evidence="1" id="KW-0808">Transferase</keyword>
<evidence type="ECO:0000256" key="1">
    <source>
        <dbReference type="ARBA" id="ARBA00022679"/>
    </source>
</evidence>
<dbReference type="PANTHER" id="PTHR10584:SF166">
    <property type="entry name" value="RIBOKINASE"/>
    <property type="match status" value="1"/>
</dbReference>
<protein>
    <submittedName>
        <fullName evidence="4">Sugar/nucleoside kinase (Ribokinase family)</fullName>
    </submittedName>
</protein>
<evidence type="ECO:0000313" key="4">
    <source>
        <dbReference type="EMBL" id="RKR96688.1"/>
    </source>
</evidence>
<dbReference type="Pfam" id="PF00294">
    <property type="entry name" value="PfkB"/>
    <property type="match status" value="1"/>
</dbReference>
<accession>A0A495K7U3</accession>
<dbReference type="Gene3D" id="3.40.1190.20">
    <property type="match status" value="1"/>
</dbReference>
<dbReference type="SUPFAM" id="SSF53613">
    <property type="entry name" value="Ribokinase-like"/>
    <property type="match status" value="1"/>
</dbReference>
<dbReference type="Proteomes" id="UP000274762">
    <property type="component" value="Unassembled WGS sequence"/>
</dbReference>
<gene>
    <name evidence="4" type="ORF">DFJ75_3542</name>
</gene>
<organism evidence="4 5">
    <name type="scientific">Williamsia marianensis</name>
    <dbReference type="NCBI Taxonomy" id="85044"/>
    <lineage>
        <taxon>Bacteria</taxon>
        <taxon>Bacillati</taxon>
        <taxon>Actinomycetota</taxon>
        <taxon>Actinomycetes</taxon>
        <taxon>Mycobacteriales</taxon>
        <taxon>Nocardiaceae</taxon>
        <taxon>Williamsia</taxon>
    </lineage>
</organism>
<feature type="domain" description="Carbohydrate kinase PfkB" evidence="3">
    <location>
        <begin position="3"/>
        <end position="288"/>
    </location>
</feature>
<dbReference type="InterPro" id="IPR011611">
    <property type="entry name" value="PfkB_dom"/>
</dbReference>
<dbReference type="PANTHER" id="PTHR10584">
    <property type="entry name" value="SUGAR KINASE"/>
    <property type="match status" value="1"/>
</dbReference>
<dbReference type="EMBL" id="RBKV01000001">
    <property type="protein sequence ID" value="RKR96688.1"/>
    <property type="molecule type" value="Genomic_DNA"/>
</dbReference>
<dbReference type="RefSeq" id="WP_084248015.1">
    <property type="nucleotide sequence ID" value="NZ_CBCRXS010000003.1"/>
</dbReference>
<evidence type="ECO:0000256" key="2">
    <source>
        <dbReference type="ARBA" id="ARBA00022777"/>
    </source>
</evidence>
<comment type="caution">
    <text evidence="4">The sequence shown here is derived from an EMBL/GenBank/DDBJ whole genome shotgun (WGS) entry which is preliminary data.</text>
</comment>
<keyword evidence="2 4" id="KW-0418">Kinase</keyword>
<dbReference type="GO" id="GO:0016301">
    <property type="term" value="F:kinase activity"/>
    <property type="evidence" value="ECO:0007669"/>
    <property type="project" value="UniProtKB-KW"/>
</dbReference>